<feature type="transmembrane region" description="Helical" evidence="8">
    <location>
        <begin position="346"/>
        <end position="365"/>
    </location>
</feature>
<gene>
    <name evidence="13" type="ORF">GWA01_15900</name>
</gene>
<evidence type="ECO:0000313" key="14">
    <source>
        <dbReference type="Proteomes" id="UP000321230"/>
    </source>
</evidence>
<dbReference type="Pfam" id="PF21082">
    <property type="entry name" value="MS_channel_3rd"/>
    <property type="match status" value="1"/>
</dbReference>
<dbReference type="EMBL" id="BJUZ01000002">
    <property type="protein sequence ID" value="GEK93820.1"/>
    <property type="molecule type" value="Genomic_DNA"/>
</dbReference>
<dbReference type="InterPro" id="IPR011014">
    <property type="entry name" value="MscS_channel_TM-2"/>
</dbReference>
<sequence>MQARAGFCLSTYSLLNSSQGHKSLSGRMRIALAVMMLCLGLMPGFQARAETAPATAQPASGSKIDASTPHLTAAQAQQLLGVLDNDSKREQFVTTLRNLSAAQGAAPTATASGQTTQPIRANSLGGQLLGSFSNLGNTSLREVHVLTRTVGNFRSLGPWIRHVSNTPELRNEMLKVLLRVAVMIAVASALAFLVRLLLRKPRARLEGYARQRNLREQILEQEDAKDAKEAAERATGQEASTDSGATVSEQVEMQQRALATPITDPYQGEEGAERLVKAETEQNERLKHQGALAKLLMALRRLPFSIGCFLLDLLPVAMFPLVAFIMQSFDPDGDAQTADALQNVAWIANVTIGVWVAFLYATLAPGKPWLRLTTFSNDVSRFLFGWLRRIGFVLSWGIATLAVLDDCSMPDNITTALGKILALVGHVMLAIMIIRSRGYVSRAFEPLMKQGRLAVVVKLFVGIWWIVALFFDLSLWLVWAAEIHGGYARITYIFVRSCIALIIMRIISIAAYGALERFFRLVAEWKFLANDSQDRIARYYPSARRVLGVLVALLTLGALCVAWGVPLESIFGKGALGSRLLSSVSTIVIALLIGVLIWEGVNIAIERHIRNLGNYDDSKARMARFRTLQPMLRIILMVVLVGVVGLTVLSQIGVNTTPLLASASIFGVALGFGSQKLVQDFISGIFLLMENALTVGDAVTLSGTYGVVEKLSLRTVHVRANDGSMNIFPFSSLNQITNYNRDFARAIIVAEVGYSVDTDDVVKALNDITAEMRADEKFRDLIIDNFQMWGVDSLNDSSVTVRGTLPTTTAGRWPVQREFYRRMKKCFQARDIDIPFPTRTLEISGIERLMDYQAPKTRAEWIGKEPEDAVESGDPKAQGESGDGSIAAPSDQ</sequence>
<protein>
    <recommendedName>
        <fullName evidence="15">Mechanosensitive ion channel protein MscS</fullName>
    </recommendedName>
</protein>
<feature type="transmembrane region" description="Helical" evidence="8">
    <location>
        <begin position="176"/>
        <end position="198"/>
    </location>
</feature>
<dbReference type="InterPro" id="IPR011066">
    <property type="entry name" value="MscS_channel_C_sf"/>
</dbReference>
<evidence type="ECO:0000256" key="6">
    <source>
        <dbReference type="ARBA" id="ARBA00023136"/>
    </source>
</evidence>
<dbReference type="InterPro" id="IPR045276">
    <property type="entry name" value="YbiO_bact"/>
</dbReference>
<evidence type="ECO:0000259" key="12">
    <source>
        <dbReference type="Pfam" id="PF25392"/>
    </source>
</evidence>
<dbReference type="GO" id="GO:0005886">
    <property type="term" value="C:plasma membrane"/>
    <property type="evidence" value="ECO:0007669"/>
    <property type="project" value="UniProtKB-SubCell"/>
</dbReference>
<evidence type="ECO:0000259" key="10">
    <source>
        <dbReference type="Pfam" id="PF21082"/>
    </source>
</evidence>
<evidence type="ECO:0000256" key="7">
    <source>
        <dbReference type="SAM" id="MobiDB-lite"/>
    </source>
</evidence>
<keyword evidence="4 8" id="KW-0812">Transmembrane</keyword>
<feature type="transmembrane region" description="Helical" evidence="8">
    <location>
        <begin position="493"/>
        <end position="515"/>
    </location>
</feature>
<accession>A0A511B042</accession>
<evidence type="ECO:0008006" key="15">
    <source>
        <dbReference type="Google" id="ProtNLM"/>
    </source>
</evidence>
<keyword evidence="6 8" id="KW-0472">Membrane</keyword>
<feature type="compositionally biased region" description="Basic and acidic residues" evidence="7">
    <location>
        <begin position="220"/>
        <end position="232"/>
    </location>
</feature>
<evidence type="ECO:0000256" key="4">
    <source>
        <dbReference type="ARBA" id="ARBA00022692"/>
    </source>
</evidence>
<evidence type="ECO:0000256" key="5">
    <source>
        <dbReference type="ARBA" id="ARBA00022989"/>
    </source>
</evidence>
<dbReference type="InterPro" id="IPR023408">
    <property type="entry name" value="MscS_beta-dom_sf"/>
</dbReference>
<keyword evidence="3" id="KW-1003">Cell membrane</keyword>
<feature type="transmembrane region" description="Helical" evidence="8">
    <location>
        <begin position="304"/>
        <end position="326"/>
    </location>
</feature>
<dbReference type="InterPro" id="IPR049278">
    <property type="entry name" value="MS_channel_C"/>
</dbReference>
<feature type="transmembrane region" description="Helical" evidence="8">
    <location>
        <begin position="631"/>
        <end position="653"/>
    </location>
</feature>
<dbReference type="SUPFAM" id="SSF50182">
    <property type="entry name" value="Sm-like ribonucleoproteins"/>
    <property type="match status" value="1"/>
</dbReference>
<feature type="transmembrane region" description="Helical" evidence="8">
    <location>
        <begin position="455"/>
        <end position="481"/>
    </location>
</feature>
<feature type="transmembrane region" description="Helical" evidence="8">
    <location>
        <begin position="580"/>
        <end position="601"/>
    </location>
</feature>
<comment type="similarity">
    <text evidence="2">Belongs to the MscS (TC 1.A.23) family.</text>
</comment>
<dbReference type="InterPro" id="IPR006685">
    <property type="entry name" value="MscS_channel_2nd"/>
</dbReference>
<feature type="domain" description="Mechanosensitive ion channel MscS C-terminal" evidence="10">
    <location>
        <begin position="751"/>
        <end position="834"/>
    </location>
</feature>
<dbReference type="Pfam" id="PF21088">
    <property type="entry name" value="MS_channel_1st"/>
    <property type="match status" value="1"/>
</dbReference>
<dbReference type="AlphaFoldDB" id="A0A511B042"/>
<feature type="region of interest" description="Disordered" evidence="7">
    <location>
        <begin position="220"/>
        <end position="246"/>
    </location>
</feature>
<feature type="region of interest" description="Disordered" evidence="7">
    <location>
        <begin position="857"/>
        <end position="892"/>
    </location>
</feature>
<comment type="subcellular location">
    <subcellularLocation>
        <location evidence="1">Cell membrane</location>
        <topology evidence="1">Multi-pass membrane protein</topology>
    </subcellularLocation>
</comment>
<evidence type="ECO:0000256" key="8">
    <source>
        <dbReference type="SAM" id="Phobius"/>
    </source>
</evidence>
<evidence type="ECO:0000259" key="9">
    <source>
        <dbReference type="Pfam" id="PF00924"/>
    </source>
</evidence>
<feature type="domain" description="Moderate conductance mechanosensitive channel YbiO-like transmembrane helix 1" evidence="12">
    <location>
        <begin position="495"/>
        <end position="565"/>
    </location>
</feature>
<dbReference type="PANTHER" id="PTHR30460:SF0">
    <property type="entry name" value="MODERATE CONDUCTANCE MECHANOSENSITIVE CHANNEL YBIO"/>
    <property type="match status" value="1"/>
</dbReference>
<dbReference type="GO" id="GO:0008381">
    <property type="term" value="F:mechanosensitive monoatomic ion channel activity"/>
    <property type="evidence" value="ECO:0007669"/>
    <property type="project" value="InterPro"/>
</dbReference>
<dbReference type="Gene3D" id="2.30.30.60">
    <property type="match status" value="1"/>
</dbReference>
<dbReference type="Pfam" id="PF25392">
    <property type="entry name" value="MS_channel_TM1"/>
    <property type="match status" value="1"/>
</dbReference>
<dbReference type="Pfam" id="PF00924">
    <property type="entry name" value="MS_channel_2nd"/>
    <property type="match status" value="1"/>
</dbReference>
<dbReference type="Gene3D" id="3.30.70.100">
    <property type="match status" value="1"/>
</dbReference>
<evidence type="ECO:0000313" key="13">
    <source>
        <dbReference type="EMBL" id="GEK93820.1"/>
    </source>
</evidence>
<feature type="domain" description="Mechanosensitive ion channel MscS" evidence="9">
    <location>
        <begin position="677"/>
        <end position="741"/>
    </location>
</feature>
<dbReference type="InterPro" id="IPR010920">
    <property type="entry name" value="LSM_dom_sf"/>
</dbReference>
<proteinExistence type="inferred from homology"/>
<dbReference type="SUPFAM" id="SSF82861">
    <property type="entry name" value="Mechanosensitive channel protein MscS (YggB), transmembrane region"/>
    <property type="match status" value="1"/>
</dbReference>
<dbReference type="RefSeq" id="WP_146796036.1">
    <property type="nucleotide sequence ID" value="NZ_BARC01000003.1"/>
</dbReference>
<feature type="transmembrane region" description="Helical" evidence="8">
    <location>
        <begin position="546"/>
        <end position="565"/>
    </location>
</feature>
<feature type="transmembrane region" description="Helical" evidence="8">
    <location>
        <begin position="386"/>
        <end position="404"/>
    </location>
</feature>
<comment type="caution">
    <text evidence="13">The sequence shown here is derived from an EMBL/GenBank/DDBJ whole genome shotgun (WGS) entry which is preliminary data.</text>
</comment>
<dbReference type="Gene3D" id="1.10.287.1260">
    <property type="match status" value="1"/>
</dbReference>
<dbReference type="SUPFAM" id="SSF82689">
    <property type="entry name" value="Mechanosensitive channel protein MscS (YggB), C-terminal domain"/>
    <property type="match status" value="1"/>
</dbReference>
<name>A0A511B042_9PROT</name>
<keyword evidence="14" id="KW-1185">Reference proteome</keyword>
<reference evidence="13 14" key="1">
    <citation type="submission" date="2019-07" db="EMBL/GenBank/DDBJ databases">
        <title>Whole genome shotgun sequence of Gluconobacter wancherniae NBRC 103581.</title>
        <authorList>
            <person name="Hosoyama A."/>
            <person name="Uohara A."/>
            <person name="Ohji S."/>
            <person name="Ichikawa N."/>
        </authorList>
    </citation>
    <scope>NUCLEOTIDE SEQUENCE [LARGE SCALE GENOMIC DNA]</scope>
    <source>
        <strain evidence="13 14">NBRC 103581</strain>
    </source>
</reference>
<dbReference type="Proteomes" id="UP000321230">
    <property type="component" value="Unassembled WGS sequence"/>
</dbReference>
<dbReference type="OrthoDB" id="9814206at2"/>
<dbReference type="InterPro" id="IPR049142">
    <property type="entry name" value="MS_channel_1st"/>
</dbReference>
<keyword evidence="5 8" id="KW-1133">Transmembrane helix</keyword>
<dbReference type="InterPro" id="IPR057485">
    <property type="entry name" value="YbiO-like_TM1"/>
</dbReference>
<dbReference type="PANTHER" id="PTHR30460">
    <property type="entry name" value="MODERATE CONDUCTANCE MECHANOSENSITIVE CHANNEL YBIO"/>
    <property type="match status" value="1"/>
</dbReference>
<evidence type="ECO:0000256" key="3">
    <source>
        <dbReference type="ARBA" id="ARBA00022475"/>
    </source>
</evidence>
<feature type="transmembrane region" description="Helical" evidence="8">
    <location>
        <begin position="416"/>
        <end position="434"/>
    </location>
</feature>
<evidence type="ECO:0000256" key="2">
    <source>
        <dbReference type="ARBA" id="ARBA00008017"/>
    </source>
</evidence>
<feature type="compositionally biased region" description="Polar residues" evidence="7">
    <location>
        <begin position="237"/>
        <end position="246"/>
    </location>
</feature>
<organism evidence="13 14">
    <name type="scientific">Gluconobacter wancherniae NBRC 103581</name>
    <dbReference type="NCBI Taxonomy" id="656744"/>
    <lineage>
        <taxon>Bacteria</taxon>
        <taxon>Pseudomonadati</taxon>
        <taxon>Pseudomonadota</taxon>
        <taxon>Alphaproteobacteria</taxon>
        <taxon>Acetobacterales</taxon>
        <taxon>Acetobacteraceae</taxon>
        <taxon>Gluconobacter</taxon>
    </lineage>
</organism>
<feature type="compositionally biased region" description="Basic and acidic residues" evidence="7">
    <location>
        <begin position="857"/>
        <end position="867"/>
    </location>
</feature>
<evidence type="ECO:0000259" key="11">
    <source>
        <dbReference type="Pfam" id="PF21088"/>
    </source>
</evidence>
<feature type="domain" description="Mechanosensitive ion channel transmembrane helices 2/3" evidence="11">
    <location>
        <begin position="635"/>
        <end position="675"/>
    </location>
</feature>
<evidence type="ECO:0000256" key="1">
    <source>
        <dbReference type="ARBA" id="ARBA00004651"/>
    </source>
</evidence>